<dbReference type="PRINTS" id="PR01333">
    <property type="entry name" value="2POREKCHANEL"/>
</dbReference>
<evidence type="ECO:0000313" key="12">
    <source>
        <dbReference type="EMBL" id="KAF6028917.1"/>
    </source>
</evidence>
<reference evidence="12" key="1">
    <citation type="submission" date="2020-06" db="EMBL/GenBank/DDBJ databases">
        <title>Draft genome of Bugula neritina, a colonial animal packing powerful symbionts and potential medicines.</title>
        <authorList>
            <person name="Rayko M."/>
        </authorList>
    </citation>
    <scope>NUCLEOTIDE SEQUENCE [LARGE SCALE GENOMIC DNA]</scope>
    <source>
        <strain evidence="12">Kwan_BN1</strain>
    </source>
</reference>
<evidence type="ECO:0000256" key="8">
    <source>
        <dbReference type="RuleBase" id="RU003857"/>
    </source>
</evidence>
<gene>
    <name evidence="12" type="ORF">EB796_012771</name>
</gene>
<name>A0A7J7JSE7_BUGNE</name>
<dbReference type="Pfam" id="PF07885">
    <property type="entry name" value="Ion_trans_2"/>
    <property type="match status" value="2"/>
</dbReference>
<feature type="domain" description="Potassium channel" evidence="11">
    <location>
        <begin position="161"/>
        <end position="219"/>
    </location>
</feature>
<dbReference type="PANTHER" id="PTHR11003:SF334">
    <property type="entry name" value="FI03418P"/>
    <property type="match status" value="1"/>
</dbReference>
<feature type="compositionally biased region" description="Acidic residues" evidence="9">
    <location>
        <begin position="274"/>
        <end position="301"/>
    </location>
</feature>
<proteinExistence type="inferred from homology"/>
<feature type="compositionally biased region" description="Basic and acidic residues" evidence="9">
    <location>
        <begin position="425"/>
        <end position="436"/>
    </location>
</feature>
<comment type="subcellular location">
    <subcellularLocation>
        <location evidence="1">Membrane</location>
        <topology evidence="1">Multi-pass membrane protein</topology>
    </subcellularLocation>
</comment>
<comment type="similarity">
    <text evidence="8">Belongs to the two pore domain potassium channel (TC 1.A.1.8) family.</text>
</comment>
<dbReference type="EMBL" id="VXIV02001885">
    <property type="protein sequence ID" value="KAF6028917.1"/>
    <property type="molecule type" value="Genomic_DNA"/>
</dbReference>
<keyword evidence="7 8" id="KW-0407">Ion channel</keyword>
<feature type="transmembrane region" description="Helical" evidence="10">
    <location>
        <begin position="194"/>
        <end position="212"/>
    </location>
</feature>
<keyword evidence="2 8" id="KW-0813">Transport</keyword>
<dbReference type="InterPro" id="IPR003280">
    <property type="entry name" value="2pore_dom_K_chnl"/>
</dbReference>
<protein>
    <recommendedName>
        <fullName evidence="11">Potassium channel domain-containing protein</fullName>
    </recommendedName>
</protein>
<keyword evidence="6 10" id="KW-0472">Membrane</keyword>
<feature type="transmembrane region" description="Helical" evidence="10">
    <location>
        <begin position="365"/>
        <end position="389"/>
    </location>
</feature>
<comment type="caution">
    <text evidence="12">The sequence shown here is derived from an EMBL/GenBank/DDBJ whole genome shotgun (WGS) entry which is preliminary data.</text>
</comment>
<keyword evidence="5 8" id="KW-0406">Ion transport</keyword>
<accession>A0A7J7JSE7</accession>
<feature type="transmembrane region" description="Helical" evidence="10">
    <location>
        <begin position="164"/>
        <end position="182"/>
    </location>
</feature>
<dbReference type="Proteomes" id="UP000593567">
    <property type="component" value="Unassembled WGS sequence"/>
</dbReference>
<dbReference type="GO" id="GO:0022841">
    <property type="term" value="F:potassium ion leak channel activity"/>
    <property type="evidence" value="ECO:0007669"/>
    <property type="project" value="TreeGrafter"/>
</dbReference>
<organism evidence="12 13">
    <name type="scientific">Bugula neritina</name>
    <name type="common">Brown bryozoan</name>
    <name type="synonym">Sertularia neritina</name>
    <dbReference type="NCBI Taxonomy" id="10212"/>
    <lineage>
        <taxon>Eukaryota</taxon>
        <taxon>Metazoa</taxon>
        <taxon>Spiralia</taxon>
        <taxon>Lophotrochozoa</taxon>
        <taxon>Bryozoa</taxon>
        <taxon>Gymnolaemata</taxon>
        <taxon>Cheilostomatida</taxon>
        <taxon>Flustrina</taxon>
        <taxon>Buguloidea</taxon>
        <taxon>Bugulidae</taxon>
        <taxon>Bugula</taxon>
    </lineage>
</organism>
<dbReference type="PANTHER" id="PTHR11003">
    <property type="entry name" value="POTASSIUM CHANNEL, SUBFAMILY K"/>
    <property type="match status" value="1"/>
</dbReference>
<keyword evidence="13" id="KW-1185">Reference proteome</keyword>
<dbReference type="GO" id="GO:0005886">
    <property type="term" value="C:plasma membrane"/>
    <property type="evidence" value="ECO:0007669"/>
    <property type="project" value="TreeGrafter"/>
</dbReference>
<dbReference type="InterPro" id="IPR013099">
    <property type="entry name" value="K_chnl_dom"/>
</dbReference>
<evidence type="ECO:0000259" key="11">
    <source>
        <dbReference type="Pfam" id="PF07885"/>
    </source>
</evidence>
<dbReference type="GO" id="GO:0030322">
    <property type="term" value="P:stabilization of membrane potential"/>
    <property type="evidence" value="ECO:0007669"/>
    <property type="project" value="TreeGrafter"/>
</dbReference>
<feature type="domain" description="Potassium channel" evidence="11">
    <location>
        <begin position="313"/>
        <end position="392"/>
    </location>
</feature>
<dbReference type="OrthoDB" id="297496at2759"/>
<evidence type="ECO:0000256" key="5">
    <source>
        <dbReference type="ARBA" id="ARBA00023065"/>
    </source>
</evidence>
<dbReference type="Gene3D" id="1.10.287.70">
    <property type="match status" value="1"/>
</dbReference>
<feature type="region of interest" description="Disordered" evidence="9">
    <location>
        <begin position="265"/>
        <end position="302"/>
    </location>
</feature>
<evidence type="ECO:0000256" key="7">
    <source>
        <dbReference type="ARBA" id="ARBA00023303"/>
    </source>
</evidence>
<dbReference type="AlphaFoldDB" id="A0A7J7JSE7"/>
<evidence type="ECO:0000256" key="6">
    <source>
        <dbReference type="ARBA" id="ARBA00023136"/>
    </source>
</evidence>
<feature type="transmembrane region" description="Helical" evidence="10">
    <location>
        <begin position="302"/>
        <end position="324"/>
    </location>
</feature>
<evidence type="ECO:0000256" key="10">
    <source>
        <dbReference type="SAM" id="Phobius"/>
    </source>
</evidence>
<evidence type="ECO:0000256" key="4">
    <source>
        <dbReference type="ARBA" id="ARBA00022989"/>
    </source>
</evidence>
<evidence type="ECO:0000256" key="3">
    <source>
        <dbReference type="ARBA" id="ARBA00022692"/>
    </source>
</evidence>
<evidence type="ECO:0000313" key="13">
    <source>
        <dbReference type="Proteomes" id="UP000593567"/>
    </source>
</evidence>
<keyword evidence="4 10" id="KW-1133">Transmembrane helix</keyword>
<dbReference type="GO" id="GO:0015271">
    <property type="term" value="F:outward rectifier potassium channel activity"/>
    <property type="evidence" value="ECO:0007669"/>
    <property type="project" value="TreeGrafter"/>
</dbReference>
<dbReference type="SUPFAM" id="SSF81324">
    <property type="entry name" value="Voltage-gated potassium channels"/>
    <property type="match status" value="2"/>
</dbReference>
<feature type="compositionally biased region" description="Acidic residues" evidence="9">
    <location>
        <begin position="411"/>
        <end position="424"/>
    </location>
</feature>
<sequence length="436" mass="49083">MEGDEDQAKNRWKKAKTKIMMEQTVVDAIIEHRDKKRKSKQLKKGCIKVFKFFLSTAGLFLINGLILGLGAFIFNKLEATNELANCRNSRSDYQEAENATLILLMDMAQRMDGVGQLTGDDKQKVVDEFQGYLESFALSVIDTGYSVGKDCELLGTPEGEEYDWSFTQSFVFAVTIATTIGYGHIAPETMWGRIVCIAYAVISIPIFLIFLAKIGEILANLFKITYATICCCGCCRKKEEKEKTAEEEEQDEEYVQKVASKWKLDPVSGRPIPPEDDELMEEEEDEEEEEEDEEEDEDEESLSIPLTITVLVMFAFVIFGAIMFDAFEADWDILDSVYYCTITATTIGFGDMVPDVKLSSGGGIFKALAVIMYIVFSMAGFSMCIQLLADEIVAKVEWIGEKIGIKKKEIEEEENSEDGDDDEENERKSDESKPIV</sequence>
<feature type="region of interest" description="Disordered" evidence="9">
    <location>
        <begin position="409"/>
        <end position="436"/>
    </location>
</feature>
<feature type="transmembrane region" description="Helical" evidence="10">
    <location>
        <begin position="49"/>
        <end position="74"/>
    </location>
</feature>
<evidence type="ECO:0000256" key="2">
    <source>
        <dbReference type="ARBA" id="ARBA00022448"/>
    </source>
</evidence>
<keyword evidence="3 8" id="KW-0812">Transmembrane</keyword>
<evidence type="ECO:0000256" key="1">
    <source>
        <dbReference type="ARBA" id="ARBA00004141"/>
    </source>
</evidence>
<evidence type="ECO:0000256" key="9">
    <source>
        <dbReference type="SAM" id="MobiDB-lite"/>
    </source>
</evidence>
<feature type="transmembrane region" description="Helical" evidence="10">
    <location>
        <begin position="336"/>
        <end position="353"/>
    </location>
</feature>